<evidence type="ECO:0000259" key="10">
    <source>
        <dbReference type="Pfam" id="PF03553"/>
    </source>
</evidence>
<keyword evidence="5 9" id="KW-0812">Transmembrane</keyword>
<feature type="transmembrane region" description="Helical" evidence="9">
    <location>
        <begin position="288"/>
        <end position="311"/>
    </location>
</feature>
<dbReference type="PANTHER" id="PTHR33451">
    <property type="entry name" value="MALATE-2H(+)/NA(+)-LACTATE ANTIPORTER"/>
    <property type="match status" value="1"/>
</dbReference>
<evidence type="ECO:0000256" key="9">
    <source>
        <dbReference type="SAM" id="Phobius"/>
    </source>
</evidence>
<proteinExistence type="inferred from homology"/>
<dbReference type="RefSeq" id="WP_066736170.1">
    <property type="nucleotide sequence ID" value="NZ_JAJCIQ010000002.1"/>
</dbReference>
<keyword evidence="4" id="KW-1003">Cell membrane</keyword>
<keyword evidence="6 9" id="KW-1133">Transmembrane helix</keyword>
<evidence type="ECO:0000313" key="11">
    <source>
        <dbReference type="EMBL" id="MCB7386859.1"/>
    </source>
</evidence>
<dbReference type="Proteomes" id="UP001299546">
    <property type="component" value="Unassembled WGS sequence"/>
</dbReference>
<reference evidence="11 12" key="1">
    <citation type="submission" date="2021-10" db="EMBL/GenBank/DDBJ databases">
        <title>Collection of gut derived symbiotic bacterial strains cultured from healthy donors.</title>
        <authorList>
            <person name="Lin H."/>
            <person name="Littmann E."/>
            <person name="Kohout C."/>
            <person name="Pamer E.G."/>
        </authorList>
    </citation>
    <scope>NUCLEOTIDE SEQUENCE [LARGE SCALE GENOMIC DNA]</scope>
    <source>
        <strain evidence="11 12">DFI.1.165</strain>
    </source>
</reference>
<keyword evidence="2" id="KW-0813">Transport</keyword>
<feature type="domain" description="Na+/H+ antiporter NhaC-like C-terminal" evidence="10">
    <location>
        <begin position="16"/>
        <end position="213"/>
    </location>
</feature>
<evidence type="ECO:0000256" key="3">
    <source>
        <dbReference type="ARBA" id="ARBA00022449"/>
    </source>
</evidence>
<evidence type="ECO:0000256" key="5">
    <source>
        <dbReference type="ARBA" id="ARBA00022692"/>
    </source>
</evidence>
<dbReference type="Pfam" id="PF03553">
    <property type="entry name" value="Na_H_antiporter"/>
    <property type="match status" value="2"/>
</dbReference>
<evidence type="ECO:0000313" key="12">
    <source>
        <dbReference type="Proteomes" id="UP001299546"/>
    </source>
</evidence>
<comment type="caution">
    <text evidence="11">The sequence shown here is derived from an EMBL/GenBank/DDBJ whole genome shotgun (WGS) entry which is preliminary data.</text>
</comment>
<dbReference type="PANTHER" id="PTHR33451:SF5">
    <property type="entry name" value="NA+_H+ ANTIPORTER"/>
    <property type="match status" value="1"/>
</dbReference>
<feature type="transmembrane region" description="Helical" evidence="9">
    <location>
        <begin position="380"/>
        <end position="403"/>
    </location>
</feature>
<evidence type="ECO:0000256" key="1">
    <source>
        <dbReference type="ARBA" id="ARBA00004651"/>
    </source>
</evidence>
<gene>
    <name evidence="11" type="ORF">LIZ65_06115</name>
</gene>
<protein>
    <submittedName>
        <fullName evidence="11">Na+/H+ antiporter NhaC family protein</fullName>
    </submittedName>
</protein>
<feature type="transmembrane region" description="Helical" evidence="9">
    <location>
        <begin position="114"/>
        <end position="138"/>
    </location>
</feature>
<feature type="transmembrane region" description="Helical" evidence="9">
    <location>
        <begin position="415"/>
        <end position="432"/>
    </location>
</feature>
<evidence type="ECO:0000256" key="8">
    <source>
        <dbReference type="ARBA" id="ARBA00038435"/>
    </source>
</evidence>
<feature type="domain" description="Na+/H+ antiporter NhaC-like C-terminal" evidence="10">
    <location>
        <begin position="224"/>
        <end position="432"/>
    </location>
</feature>
<feature type="transmembrane region" description="Helical" evidence="9">
    <location>
        <begin position="12"/>
        <end position="29"/>
    </location>
</feature>
<keyword evidence="3" id="KW-0050">Antiport</keyword>
<sequence>MGKDREKGRAAALLPIGVFLVIFLGAGIVTGDFYAMPAIVAFLIALLTAFLQNREVSFDEKIKIIAKGTGDDNIITMCLIFLCAGGFSGAVTAAGGAESTVNLGLSILPSNIAVVGLFIIGCFISVSMGTSVGTIAALSPIAVQISEKSGYAMAVCVGAVVCGAMFGDNLSMISDTTIAAVKTQGCEMRDKFRENFLIVLPAAILTIVLLLFVTRGGSYQITEALPYNIWKVVPYILVLIGALAGINVFVVLIGGTVVSLIVGVAAGSLSVSQIFLAVGGGVVNGENIGGVTGMYDITVISIVVACIVSLVKEYGGIQFILNLIRSKIKGPRGAQAGIAGLSLLVDCCTANNTVAIVMAGPIAKEISSEFGISKRRTASLLDIFTSVGQGVIPYGAQLLAAASLSGLTPFAVMPYLYYPFLMGASALLFIIFRKEKA</sequence>
<dbReference type="InterPro" id="IPR052180">
    <property type="entry name" value="NhaC_Na-H+_Antiporter"/>
</dbReference>
<accession>A0ABS8DGB7</accession>
<feature type="transmembrane region" description="Helical" evidence="9">
    <location>
        <begin position="35"/>
        <end position="53"/>
    </location>
</feature>
<feature type="transmembrane region" description="Helical" evidence="9">
    <location>
        <begin position="235"/>
        <end position="268"/>
    </location>
</feature>
<name>A0ABS8DGB7_9FIRM</name>
<evidence type="ECO:0000256" key="2">
    <source>
        <dbReference type="ARBA" id="ARBA00022448"/>
    </source>
</evidence>
<evidence type="ECO:0000256" key="4">
    <source>
        <dbReference type="ARBA" id="ARBA00022475"/>
    </source>
</evidence>
<keyword evidence="7 9" id="KW-0472">Membrane</keyword>
<comment type="similarity">
    <text evidence="8">Belongs to the NhaC Na(+)/H(+) (TC 2.A.35) antiporter family.</text>
</comment>
<evidence type="ECO:0000256" key="6">
    <source>
        <dbReference type="ARBA" id="ARBA00022989"/>
    </source>
</evidence>
<keyword evidence="12" id="KW-1185">Reference proteome</keyword>
<comment type="subcellular location">
    <subcellularLocation>
        <location evidence="1">Cell membrane</location>
        <topology evidence="1">Multi-pass membrane protein</topology>
    </subcellularLocation>
</comment>
<dbReference type="EMBL" id="JAJCIS010000002">
    <property type="protein sequence ID" value="MCB7386859.1"/>
    <property type="molecule type" value="Genomic_DNA"/>
</dbReference>
<evidence type="ECO:0000256" key="7">
    <source>
        <dbReference type="ARBA" id="ARBA00023136"/>
    </source>
</evidence>
<feature type="transmembrane region" description="Helical" evidence="9">
    <location>
        <begin position="196"/>
        <end position="214"/>
    </location>
</feature>
<feature type="transmembrane region" description="Helical" evidence="9">
    <location>
        <begin position="74"/>
        <end position="94"/>
    </location>
</feature>
<organism evidence="11 12">
    <name type="scientific">Bariatricus massiliensis</name>
    <dbReference type="NCBI Taxonomy" id="1745713"/>
    <lineage>
        <taxon>Bacteria</taxon>
        <taxon>Bacillati</taxon>
        <taxon>Bacillota</taxon>
        <taxon>Clostridia</taxon>
        <taxon>Lachnospirales</taxon>
        <taxon>Lachnospiraceae</taxon>
        <taxon>Bariatricus</taxon>
    </lineage>
</organism>
<dbReference type="InterPro" id="IPR018461">
    <property type="entry name" value="Na/H_Antiport_NhaC-like_C"/>
</dbReference>